<feature type="region of interest" description="Disordered" evidence="5">
    <location>
        <begin position="1"/>
        <end position="61"/>
    </location>
</feature>
<dbReference type="EMBL" id="QGGB01000005">
    <property type="protein sequence ID" value="PWN06885.1"/>
    <property type="molecule type" value="Genomic_DNA"/>
</dbReference>
<dbReference type="InterPro" id="IPR042092">
    <property type="entry name" value="PsdUridine_s_RsuA/RluB/E/F_cat"/>
</dbReference>
<dbReference type="Gene3D" id="3.10.290.10">
    <property type="entry name" value="RNA-binding S4 domain"/>
    <property type="match status" value="1"/>
</dbReference>
<dbReference type="NCBIfam" id="TIGR00093">
    <property type="entry name" value="pseudouridine synthase"/>
    <property type="match status" value="1"/>
</dbReference>
<evidence type="ECO:0000256" key="4">
    <source>
        <dbReference type="RuleBase" id="RU003887"/>
    </source>
</evidence>
<dbReference type="Gene3D" id="3.30.70.580">
    <property type="entry name" value="Pseudouridine synthase I, catalytic domain, N-terminal subdomain"/>
    <property type="match status" value="1"/>
</dbReference>
<dbReference type="Proteomes" id="UP000245533">
    <property type="component" value="Unassembled WGS sequence"/>
</dbReference>
<dbReference type="CDD" id="cd02870">
    <property type="entry name" value="PseudoU_synth_RsuA_like"/>
    <property type="match status" value="1"/>
</dbReference>
<dbReference type="PANTHER" id="PTHR47683:SF2">
    <property type="entry name" value="RNA-BINDING S4 DOMAIN-CONTAINING PROTEIN"/>
    <property type="match status" value="1"/>
</dbReference>
<dbReference type="InterPro" id="IPR002942">
    <property type="entry name" value="S4_RNA-bd"/>
</dbReference>
<dbReference type="SMART" id="SM00363">
    <property type="entry name" value="S4"/>
    <property type="match status" value="1"/>
</dbReference>
<dbReference type="InterPro" id="IPR000748">
    <property type="entry name" value="PsdUridine_synth_RsuA/RluB/E/F"/>
</dbReference>
<feature type="domain" description="RNA-binding S4" evidence="6">
    <location>
        <begin position="66"/>
        <end position="127"/>
    </location>
</feature>
<dbReference type="RefSeq" id="WP_109646234.1">
    <property type="nucleotide sequence ID" value="NZ_QGGB01000005.1"/>
</dbReference>
<proteinExistence type="inferred from homology"/>
<dbReference type="PROSITE" id="PS01149">
    <property type="entry name" value="PSI_RSU"/>
    <property type="match status" value="1"/>
</dbReference>
<dbReference type="SUPFAM" id="SSF55120">
    <property type="entry name" value="Pseudouridine synthase"/>
    <property type="match status" value="1"/>
</dbReference>
<keyword evidence="2 4" id="KW-0413">Isomerase</keyword>
<dbReference type="Gene3D" id="3.30.70.1560">
    <property type="entry name" value="Alpha-L RNA-binding motif"/>
    <property type="match status" value="1"/>
</dbReference>
<dbReference type="Pfam" id="PF01479">
    <property type="entry name" value="S4"/>
    <property type="match status" value="1"/>
</dbReference>
<dbReference type="EC" id="5.4.99.-" evidence="4"/>
<evidence type="ECO:0000256" key="5">
    <source>
        <dbReference type="SAM" id="MobiDB-lite"/>
    </source>
</evidence>
<dbReference type="InterPro" id="IPR036986">
    <property type="entry name" value="S4_RNA-bd_sf"/>
</dbReference>
<accession>A0A316TUX0</accession>
<reference evidence="7 8" key="1">
    <citation type="submission" date="2018-05" db="EMBL/GenBank/DDBJ databases">
        <title>Rhodohalobacter halophilus gen. nov., sp. nov., a moderately halophilic member of the family Balneolaceae.</title>
        <authorList>
            <person name="Liu Z.-W."/>
        </authorList>
    </citation>
    <scope>NUCLEOTIDE SEQUENCE [LARGE SCALE GENOMIC DNA]</scope>
    <source>
        <strain evidence="7 8">8A47</strain>
    </source>
</reference>
<dbReference type="AlphaFoldDB" id="A0A316TUX0"/>
<evidence type="ECO:0000313" key="7">
    <source>
        <dbReference type="EMBL" id="PWN06885.1"/>
    </source>
</evidence>
<dbReference type="PROSITE" id="PS50889">
    <property type="entry name" value="S4"/>
    <property type="match status" value="1"/>
</dbReference>
<dbReference type="SUPFAM" id="SSF55174">
    <property type="entry name" value="Alpha-L RNA-binding motif"/>
    <property type="match status" value="1"/>
</dbReference>
<evidence type="ECO:0000259" key="6">
    <source>
        <dbReference type="SMART" id="SM00363"/>
    </source>
</evidence>
<dbReference type="GO" id="GO:0003723">
    <property type="term" value="F:RNA binding"/>
    <property type="evidence" value="ECO:0007669"/>
    <property type="project" value="UniProtKB-KW"/>
</dbReference>
<dbReference type="Pfam" id="PF00849">
    <property type="entry name" value="PseudoU_synth_2"/>
    <property type="match status" value="1"/>
</dbReference>
<dbReference type="CDD" id="cd00165">
    <property type="entry name" value="S4"/>
    <property type="match status" value="1"/>
</dbReference>
<gene>
    <name evidence="7" type="ORF">DDZ15_06320</name>
</gene>
<dbReference type="PANTHER" id="PTHR47683">
    <property type="entry name" value="PSEUDOURIDINE SYNTHASE FAMILY PROTEIN-RELATED"/>
    <property type="match status" value="1"/>
</dbReference>
<comment type="similarity">
    <text evidence="1 4">Belongs to the pseudouridine synthase RsuA family.</text>
</comment>
<dbReference type="GO" id="GO:0000455">
    <property type="term" value="P:enzyme-directed rRNA pseudouridine synthesis"/>
    <property type="evidence" value="ECO:0007669"/>
    <property type="project" value="UniProtKB-ARBA"/>
</dbReference>
<dbReference type="InterPro" id="IPR018496">
    <property type="entry name" value="PsdUridine_synth_RsuA/RluB_CS"/>
</dbReference>
<dbReference type="GO" id="GO:0120159">
    <property type="term" value="F:rRNA pseudouridine synthase activity"/>
    <property type="evidence" value="ECO:0007669"/>
    <property type="project" value="UniProtKB-ARBA"/>
</dbReference>
<dbReference type="InterPro" id="IPR020103">
    <property type="entry name" value="PsdUridine_synth_cat_dom_sf"/>
</dbReference>
<organism evidence="7 8">
    <name type="scientific">Rhodohalobacter mucosus</name>
    <dbReference type="NCBI Taxonomy" id="2079485"/>
    <lineage>
        <taxon>Bacteria</taxon>
        <taxon>Pseudomonadati</taxon>
        <taxon>Balneolota</taxon>
        <taxon>Balneolia</taxon>
        <taxon>Balneolales</taxon>
        <taxon>Balneolaceae</taxon>
        <taxon>Rhodohalobacter</taxon>
    </lineage>
</organism>
<comment type="caution">
    <text evidence="7">The sequence shown here is derived from an EMBL/GenBank/DDBJ whole genome shotgun (WGS) entry which is preliminary data.</text>
</comment>
<dbReference type="InterPro" id="IPR050343">
    <property type="entry name" value="RsuA_PseudoU_synthase"/>
</dbReference>
<keyword evidence="8" id="KW-1185">Reference proteome</keyword>
<name>A0A316TUX0_9BACT</name>
<dbReference type="InterPro" id="IPR020094">
    <property type="entry name" value="TruA/RsuA/RluB/E/F_N"/>
</dbReference>
<keyword evidence="3" id="KW-0694">RNA-binding</keyword>
<evidence type="ECO:0000256" key="2">
    <source>
        <dbReference type="ARBA" id="ARBA00023235"/>
    </source>
</evidence>
<sequence length="310" mass="35659">MQKKKRRPTPDSRKRNTRGNRSGGNEEKPNRRKRPSKSYGRKAKKADSSPQKSNRADQKPYLKDEIRINKYIAHAGLCSRRDADLLIEEGKVFLNDRQVKEPGIKVKPSDKVVADGQRLTLEPFVYILLNKGKDTISTTSDEKDRNTVLDAVEDATGYRVYPVGRLDRNTMGLLILTNDGDLAHRLMHPSYRVKKTYEVTSDRLLSDEELEKMQSGIELDDGPVKPAKVKRDLLRPDTIEISVFEGRNHLIRRIIGYFGADVVKLKRTRYAGLTDADLKVGRWRYLRQKEINDLRKLVKLDTLDFNKQEA</sequence>
<protein>
    <recommendedName>
        <fullName evidence="4">Pseudouridine synthase</fullName>
        <ecNumber evidence="4">5.4.99.-</ecNumber>
    </recommendedName>
</protein>
<evidence type="ECO:0000313" key="8">
    <source>
        <dbReference type="Proteomes" id="UP000245533"/>
    </source>
</evidence>
<evidence type="ECO:0000256" key="3">
    <source>
        <dbReference type="PROSITE-ProRule" id="PRU00182"/>
    </source>
</evidence>
<feature type="compositionally biased region" description="Basic residues" evidence="5">
    <location>
        <begin position="30"/>
        <end position="44"/>
    </location>
</feature>
<dbReference type="OrthoDB" id="9807213at2"/>
<evidence type="ECO:0000256" key="1">
    <source>
        <dbReference type="ARBA" id="ARBA00008348"/>
    </source>
</evidence>
<dbReference type="InterPro" id="IPR006145">
    <property type="entry name" value="PsdUridine_synth_RsuA/RluA"/>
</dbReference>